<evidence type="ECO:0000313" key="2">
    <source>
        <dbReference type="Proteomes" id="UP000199355"/>
    </source>
</evidence>
<dbReference type="AlphaFoldDB" id="A0A1G7NA76"/>
<protein>
    <submittedName>
        <fullName evidence="1">CRISPR-associated protein, Csd1 family</fullName>
    </submittedName>
</protein>
<sequence>MILQALNNYYERLAADPEADISPYGFGMQGVQFCLTLGPDGGLVAVDDLRDAKGKAKILRVPGPVKRSANVRANFAWDTTGYVLGADAKGKAKRTAETHAAFKTLAHELLDAVDDQGAVALLHFLDAWNPEQAAALPHWQEMEGWNVVFRLDGERRFLHDRPALQKAWLEYLAANSAGERGMCLVTGEKNAPIPLIHPPLKGVVGAQPTGAALVSFNIAAFTSFGKEQNRNAPVGEQAAFAYTTALNHLLAANSRRKVVIGGTTVVFWSAAPAAEGLFNMSMGGKAEDPGLVLRLQGYLSAVAQGRCPEELGDPATGFFVLGLSGNAARVAVRFWQRNTVGGMAASLAAHYQALALRRSFDNQPQFPSPWQLLRELAPLQDSKNISPLLAGQLLRAIVGNLPYPRTLLTAAIERIRADRNVNYLRAALLKAWLTRNAQKEIPMSLDTGITDVGYRLGRLFALVERIQENAVPGVNATVRDRFFGAASATPARAFPIILRNAQHGLAKIRKEEAGKAINLEKSLQEILGGLDAAQGGFPAALRLEEQGMFILGYYQQRQAVFTKKEPAASENNAAAPEAQKED</sequence>
<dbReference type="Pfam" id="PF09709">
    <property type="entry name" value="Cas_Csd1"/>
    <property type="match status" value="1"/>
</dbReference>
<organism evidence="1 2">
    <name type="scientific">Desulfovibrio legallii</name>
    <dbReference type="NCBI Taxonomy" id="571438"/>
    <lineage>
        <taxon>Bacteria</taxon>
        <taxon>Pseudomonadati</taxon>
        <taxon>Thermodesulfobacteriota</taxon>
        <taxon>Desulfovibrionia</taxon>
        <taxon>Desulfovibrionales</taxon>
        <taxon>Desulfovibrionaceae</taxon>
        <taxon>Desulfovibrio</taxon>
    </lineage>
</organism>
<proteinExistence type="predicted"/>
<dbReference type="EMBL" id="FNBX01000011">
    <property type="protein sequence ID" value="SDF70807.1"/>
    <property type="molecule type" value="Genomic_DNA"/>
</dbReference>
<dbReference type="STRING" id="571438.SAMN05192586_1115"/>
<dbReference type="Proteomes" id="UP000199355">
    <property type="component" value="Unassembled WGS sequence"/>
</dbReference>
<dbReference type="CDD" id="cd09757">
    <property type="entry name" value="Cas8c_I-C"/>
    <property type="match status" value="1"/>
</dbReference>
<accession>A0A1G7NA76</accession>
<reference evidence="2" key="1">
    <citation type="submission" date="2016-10" db="EMBL/GenBank/DDBJ databases">
        <authorList>
            <person name="Varghese N."/>
            <person name="Submissions S."/>
        </authorList>
    </citation>
    <scope>NUCLEOTIDE SEQUENCE [LARGE SCALE GENOMIC DNA]</scope>
    <source>
        <strain evidence="2">KHC7</strain>
    </source>
</reference>
<dbReference type="RefSeq" id="WP_092153981.1">
    <property type="nucleotide sequence ID" value="NZ_FNBX01000011.1"/>
</dbReference>
<dbReference type="InterPro" id="IPR010144">
    <property type="entry name" value="CRISPR-assoc_prot_Csd1-typ"/>
</dbReference>
<gene>
    <name evidence="1" type="ORF">SAMN05192586_1115</name>
</gene>
<keyword evidence="2" id="KW-1185">Reference proteome</keyword>
<dbReference type="NCBIfam" id="TIGR01863">
    <property type="entry name" value="cas_Csd1"/>
    <property type="match status" value="1"/>
</dbReference>
<dbReference type="OrthoDB" id="9778918at2"/>
<evidence type="ECO:0000313" key="1">
    <source>
        <dbReference type="EMBL" id="SDF70807.1"/>
    </source>
</evidence>
<name>A0A1G7NA76_9BACT</name>